<dbReference type="EMBL" id="HBIA01004960">
    <property type="protein sequence ID" value="CAE0230842.1"/>
    <property type="molecule type" value="Transcribed_RNA"/>
</dbReference>
<evidence type="ECO:0000313" key="5">
    <source>
        <dbReference type="EMBL" id="CAE0230842.1"/>
    </source>
</evidence>
<evidence type="ECO:0000259" key="4">
    <source>
        <dbReference type="Pfam" id="PF01765"/>
    </source>
</evidence>
<dbReference type="InterPro" id="IPR036191">
    <property type="entry name" value="RRF_sf"/>
</dbReference>
<keyword evidence="3" id="KW-0175">Coiled coil</keyword>
<dbReference type="GO" id="GO:0005739">
    <property type="term" value="C:mitochondrion"/>
    <property type="evidence" value="ECO:0007669"/>
    <property type="project" value="TreeGrafter"/>
</dbReference>
<name>A0A7S3CKV0_9SPIT</name>
<dbReference type="SUPFAM" id="SSF55194">
    <property type="entry name" value="Ribosome recycling factor, RRF"/>
    <property type="match status" value="1"/>
</dbReference>
<gene>
    <name evidence="5" type="ORF">SRAS04492_LOCUS2636</name>
</gene>
<protein>
    <recommendedName>
        <fullName evidence="4">Ribosome recycling factor domain-containing protein</fullName>
    </recommendedName>
</protein>
<reference evidence="5" key="1">
    <citation type="submission" date="2021-01" db="EMBL/GenBank/DDBJ databases">
        <authorList>
            <person name="Corre E."/>
            <person name="Pelletier E."/>
            <person name="Niang G."/>
            <person name="Scheremetjew M."/>
            <person name="Finn R."/>
            <person name="Kale V."/>
            <person name="Holt S."/>
            <person name="Cochrane G."/>
            <person name="Meng A."/>
            <person name="Brown T."/>
            <person name="Cohen L."/>
        </authorList>
    </citation>
    <scope>NUCLEOTIDE SEQUENCE</scope>
    <source>
        <strain evidence="5">Ras09</strain>
    </source>
</reference>
<feature type="domain" description="Ribosome recycling factor" evidence="4">
    <location>
        <begin position="64"/>
        <end position="223"/>
    </location>
</feature>
<dbReference type="PANTHER" id="PTHR20982">
    <property type="entry name" value="RIBOSOME RECYCLING FACTOR"/>
    <property type="match status" value="1"/>
</dbReference>
<dbReference type="Gene3D" id="1.10.132.20">
    <property type="entry name" value="Ribosome-recycling factor"/>
    <property type="match status" value="1"/>
</dbReference>
<sequence>MTVQKPIAGVSIRHFAKKGGKKDGKPDKQQLEKDKIREEFAEVDTEDIKNQYQESLDEVLEDIEEKLAQIKSGRASNDIFDDLEVKAYGESQVFQDLCQTIVRSPSLLTVKVFDEGVKEEVVKTLNRCDMDIEVQMEGKDIRIKLGQGKKEQQEQTLKRLKELTEEGKKGLRNARHEVNDTIKKLMKIMPKDSVKQFEGELEKQLKESEKQLQELIQHKQTEVSKQ</sequence>
<accession>A0A7S3CKV0</accession>
<evidence type="ECO:0000256" key="3">
    <source>
        <dbReference type="SAM" id="Coils"/>
    </source>
</evidence>
<organism evidence="5">
    <name type="scientific">Strombidium rassoulzadegani</name>
    <dbReference type="NCBI Taxonomy" id="1082188"/>
    <lineage>
        <taxon>Eukaryota</taxon>
        <taxon>Sar</taxon>
        <taxon>Alveolata</taxon>
        <taxon>Ciliophora</taxon>
        <taxon>Intramacronucleata</taxon>
        <taxon>Spirotrichea</taxon>
        <taxon>Oligotrichia</taxon>
        <taxon>Strombidiidae</taxon>
        <taxon>Strombidium</taxon>
    </lineage>
</organism>
<feature type="coiled-coil region" evidence="3">
    <location>
        <begin position="194"/>
        <end position="225"/>
    </location>
</feature>
<dbReference type="InterPro" id="IPR002661">
    <property type="entry name" value="Ribosome_recyc_fac"/>
</dbReference>
<keyword evidence="2" id="KW-0648">Protein biosynthesis</keyword>
<dbReference type="PANTHER" id="PTHR20982:SF3">
    <property type="entry name" value="MITOCHONDRIAL RIBOSOME RECYCLING FACTOR PSEUDO 1"/>
    <property type="match status" value="1"/>
</dbReference>
<dbReference type="AlphaFoldDB" id="A0A7S3CKV0"/>
<proteinExistence type="inferred from homology"/>
<dbReference type="Gene3D" id="3.30.1360.40">
    <property type="match status" value="1"/>
</dbReference>
<dbReference type="GO" id="GO:0043023">
    <property type="term" value="F:ribosomal large subunit binding"/>
    <property type="evidence" value="ECO:0007669"/>
    <property type="project" value="TreeGrafter"/>
</dbReference>
<dbReference type="InterPro" id="IPR023584">
    <property type="entry name" value="Ribosome_recyc_fac_dom"/>
</dbReference>
<dbReference type="Pfam" id="PF01765">
    <property type="entry name" value="RRF"/>
    <property type="match status" value="1"/>
</dbReference>
<evidence type="ECO:0000256" key="2">
    <source>
        <dbReference type="ARBA" id="ARBA00022917"/>
    </source>
</evidence>
<dbReference type="GO" id="GO:0006412">
    <property type="term" value="P:translation"/>
    <property type="evidence" value="ECO:0007669"/>
    <property type="project" value="UniProtKB-KW"/>
</dbReference>
<comment type="similarity">
    <text evidence="1">Belongs to the RRF family.</text>
</comment>
<evidence type="ECO:0000256" key="1">
    <source>
        <dbReference type="ARBA" id="ARBA00005912"/>
    </source>
</evidence>